<name>A0A5B9P926_9BACT</name>
<sequence precursor="true">MSVNRPQTISAALAILTLFAAAAWGQQKGADIPVYESKNAIFGSSSTSGEDRFLKAALEEEIVLPFAETPSIPDFPNSPSIERLENRRARESRTSTQQTPELAPNQQGKQDPNRTPDMRRANAEIDSLFGRTSESFVDKDGYFIASAGGGLWSDFKQPSSPRVAMRPQLNASQSPASKAAGAADSAIKSVVDGGTGSQFESVVDGSIESNTASGSVDLASPTADAFATQQPVQYGQSKLRLRIGFDALLFQRGRPEDTVFASDDTGQEWSFGDFDFSDGDARYFVQFMGDDMSGFEFTFFDFNSFASTIEASGENVVPFFFQGNPVDTSTDYDLVYTSRLKNIELNSWLRHNAVQRSGYGLRHINLDESFNVLNGGNITNGLFSRTDNDLWGLTRMWERRRSLLNRVTLIGGVDAGLYLNRVKIDVDTLNIDDSSEEKNLAGSLGFNLGLEYQVAEQVTLKFGYEGLGLFGVGLASTQSLEQDVFNGLGEPELGSVYFGGFHIGAMATF</sequence>
<feature type="compositionally biased region" description="Polar residues" evidence="1">
    <location>
        <begin position="94"/>
        <end position="110"/>
    </location>
</feature>
<protein>
    <recommendedName>
        <fullName evidence="5">Outer membrane protein beta-barrel domain-containing protein</fullName>
    </recommendedName>
</protein>
<evidence type="ECO:0000313" key="3">
    <source>
        <dbReference type="EMBL" id="QEG22864.1"/>
    </source>
</evidence>
<reference evidence="3 4" key="1">
    <citation type="submission" date="2019-08" db="EMBL/GenBank/DDBJ databases">
        <title>Deep-cultivation of Planctomycetes and their phenomic and genomic characterization uncovers novel biology.</title>
        <authorList>
            <person name="Wiegand S."/>
            <person name="Jogler M."/>
            <person name="Boedeker C."/>
            <person name="Pinto D."/>
            <person name="Vollmers J."/>
            <person name="Rivas-Marin E."/>
            <person name="Kohn T."/>
            <person name="Peeters S.H."/>
            <person name="Heuer A."/>
            <person name="Rast P."/>
            <person name="Oberbeckmann S."/>
            <person name="Bunk B."/>
            <person name="Jeske O."/>
            <person name="Meyerdierks A."/>
            <person name="Storesund J.E."/>
            <person name="Kallscheuer N."/>
            <person name="Luecker S."/>
            <person name="Lage O.M."/>
            <person name="Pohl T."/>
            <person name="Merkel B.J."/>
            <person name="Hornburger P."/>
            <person name="Mueller R.-W."/>
            <person name="Bruemmer F."/>
            <person name="Labrenz M."/>
            <person name="Spormann A.M."/>
            <person name="Op den Camp H."/>
            <person name="Overmann J."/>
            <person name="Amann R."/>
            <person name="Jetten M.S.M."/>
            <person name="Mascher T."/>
            <person name="Medema M.H."/>
            <person name="Devos D.P."/>
            <person name="Kaster A.-K."/>
            <person name="Ovreas L."/>
            <person name="Rohde M."/>
            <person name="Galperin M.Y."/>
            <person name="Jogler C."/>
        </authorList>
    </citation>
    <scope>NUCLEOTIDE SEQUENCE [LARGE SCALE GENOMIC DNA]</scope>
    <source>
        <strain evidence="3 4">FC18</strain>
    </source>
</reference>
<feature type="region of interest" description="Disordered" evidence="1">
    <location>
        <begin position="69"/>
        <end position="118"/>
    </location>
</feature>
<gene>
    <name evidence="3" type="ORF">MFFC18_27510</name>
</gene>
<evidence type="ECO:0008006" key="5">
    <source>
        <dbReference type="Google" id="ProtNLM"/>
    </source>
</evidence>
<feature type="signal peptide" evidence="2">
    <location>
        <begin position="1"/>
        <end position="22"/>
    </location>
</feature>
<dbReference type="EMBL" id="CP042912">
    <property type="protein sequence ID" value="QEG22864.1"/>
    <property type="molecule type" value="Genomic_DNA"/>
</dbReference>
<evidence type="ECO:0000313" key="4">
    <source>
        <dbReference type="Proteomes" id="UP000322214"/>
    </source>
</evidence>
<dbReference type="AlphaFoldDB" id="A0A5B9P926"/>
<dbReference type="KEGG" id="mff:MFFC18_27510"/>
<accession>A0A5B9P926</accession>
<evidence type="ECO:0000256" key="1">
    <source>
        <dbReference type="SAM" id="MobiDB-lite"/>
    </source>
</evidence>
<evidence type="ECO:0000256" key="2">
    <source>
        <dbReference type="SAM" id="SignalP"/>
    </source>
</evidence>
<keyword evidence="2" id="KW-0732">Signal</keyword>
<feature type="compositionally biased region" description="Basic and acidic residues" evidence="1">
    <location>
        <begin position="82"/>
        <end position="93"/>
    </location>
</feature>
<dbReference type="RefSeq" id="WP_075084330.1">
    <property type="nucleotide sequence ID" value="NZ_CP042912.1"/>
</dbReference>
<proteinExistence type="predicted"/>
<dbReference type="Proteomes" id="UP000322214">
    <property type="component" value="Chromosome"/>
</dbReference>
<feature type="chain" id="PRO_5023056525" description="Outer membrane protein beta-barrel domain-containing protein" evidence="2">
    <location>
        <begin position="23"/>
        <end position="509"/>
    </location>
</feature>
<organism evidence="3 4">
    <name type="scientific">Mariniblastus fucicola</name>
    <dbReference type="NCBI Taxonomy" id="980251"/>
    <lineage>
        <taxon>Bacteria</taxon>
        <taxon>Pseudomonadati</taxon>
        <taxon>Planctomycetota</taxon>
        <taxon>Planctomycetia</taxon>
        <taxon>Pirellulales</taxon>
        <taxon>Pirellulaceae</taxon>
        <taxon>Mariniblastus</taxon>
    </lineage>
</organism>
<keyword evidence="4" id="KW-1185">Reference proteome</keyword>